<dbReference type="InterPro" id="IPR050832">
    <property type="entry name" value="Bact_Acetyltransf"/>
</dbReference>
<dbReference type="EMBL" id="JBHSEH010000022">
    <property type="protein sequence ID" value="MFC4427487.1"/>
    <property type="molecule type" value="Genomic_DNA"/>
</dbReference>
<dbReference type="PANTHER" id="PTHR43877:SF1">
    <property type="entry name" value="ACETYLTRANSFERASE"/>
    <property type="match status" value="1"/>
</dbReference>
<evidence type="ECO:0000256" key="1">
    <source>
        <dbReference type="ARBA" id="ARBA00022679"/>
    </source>
</evidence>
<dbReference type="Proteomes" id="UP001595998">
    <property type="component" value="Unassembled WGS sequence"/>
</dbReference>
<sequence>MPVHIRPAQTFDAAFAAPLIQATIGPIGRALTGTETDEEAAHVLAEFFPLRGHRLSFTHTLIAEVGPQPAGLLVAYPGDLAPDLDGLFREHRRSRGLSPGTEPEGQPGELYLDTLAVVAEHRGQGLGAALLEAAARRAVTQGLGRLGLLVEAGNPAARLYARQGFRPTGERLVAGTRYIHLARHLEGGRP</sequence>
<keyword evidence="1 4" id="KW-0808">Transferase</keyword>
<dbReference type="PANTHER" id="PTHR43877">
    <property type="entry name" value="AMINOALKYLPHOSPHONATE N-ACETYLTRANSFERASE-RELATED-RELATED"/>
    <property type="match status" value="1"/>
</dbReference>
<accession>A0ABV8XSE1</accession>
<reference evidence="5" key="1">
    <citation type="journal article" date="2019" name="Int. J. Syst. Evol. Microbiol.">
        <title>The Global Catalogue of Microorganisms (GCM) 10K type strain sequencing project: providing services to taxonomists for standard genome sequencing and annotation.</title>
        <authorList>
            <consortium name="The Broad Institute Genomics Platform"/>
            <consortium name="The Broad Institute Genome Sequencing Center for Infectious Disease"/>
            <person name="Wu L."/>
            <person name="Ma J."/>
        </authorList>
    </citation>
    <scope>NUCLEOTIDE SEQUENCE [LARGE SCALE GENOMIC DNA]</scope>
    <source>
        <strain evidence="5">CCUG 56029</strain>
    </source>
</reference>
<evidence type="ECO:0000259" key="3">
    <source>
        <dbReference type="PROSITE" id="PS51186"/>
    </source>
</evidence>
<dbReference type="SUPFAM" id="SSF55729">
    <property type="entry name" value="Acyl-CoA N-acyltransferases (Nat)"/>
    <property type="match status" value="1"/>
</dbReference>
<dbReference type="Pfam" id="PF00583">
    <property type="entry name" value="Acetyltransf_1"/>
    <property type="match status" value="1"/>
</dbReference>
<dbReference type="PROSITE" id="PS51186">
    <property type="entry name" value="GNAT"/>
    <property type="match status" value="1"/>
</dbReference>
<feature type="domain" description="N-acetyltransferase" evidence="3">
    <location>
        <begin position="3"/>
        <end position="190"/>
    </location>
</feature>
<evidence type="ECO:0000256" key="2">
    <source>
        <dbReference type="ARBA" id="ARBA00023315"/>
    </source>
</evidence>
<dbReference type="RefSeq" id="WP_380041016.1">
    <property type="nucleotide sequence ID" value="NZ_JBHSEH010000022.1"/>
</dbReference>
<evidence type="ECO:0000313" key="5">
    <source>
        <dbReference type="Proteomes" id="UP001595998"/>
    </source>
</evidence>
<dbReference type="EC" id="2.3.1.-" evidence="4"/>
<dbReference type="InterPro" id="IPR016181">
    <property type="entry name" value="Acyl_CoA_acyltransferase"/>
</dbReference>
<comment type="caution">
    <text evidence="4">The sequence shown here is derived from an EMBL/GenBank/DDBJ whole genome shotgun (WGS) entry which is preliminary data.</text>
</comment>
<keyword evidence="5" id="KW-1185">Reference proteome</keyword>
<gene>
    <name evidence="4" type="ORF">ACFOZ9_14810</name>
</gene>
<dbReference type="Gene3D" id="3.40.630.30">
    <property type="match status" value="1"/>
</dbReference>
<keyword evidence="2 4" id="KW-0012">Acyltransferase</keyword>
<proteinExistence type="predicted"/>
<protein>
    <submittedName>
        <fullName evidence="4">GNAT family N-acetyltransferase</fullName>
        <ecNumber evidence="4">2.3.1.-</ecNumber>
    </submittedName>
</protein>
<evidence type="ECO:0000313" key="4">
    <source>
        <dbReference type="EMBL" id="MFC4427487.1"/>
    </source>
</evidence>
<name>A0ABV8XSE1_9DEIO</name>
<dbReference type="GO" id="GO:0016746">
    <property type="term" value="F:acyltransferase activity"/>
    <property type="evidence" value="ECO:0007669"/>
    <property type="project" value="UniProtKB-KW"/>
</dbReference>
<dbReference type="InterPro" id="IPR000182">
    <property type="entry name" value="GNAT_dom"/>
</dbReference>
<organism evidence="4 5">
    <name type="scientific">Deinococcus navajonensis</name>
    <dbReference type="NCBI Taxonomy" id="309884"/>
    <lineage>
        <taxon>Bacteria</taxon>
        <taxon>Thermotogati</taxon>
        <taxon>Deinococcota</taxon>
        <taxon>Deinococci</taxon>
        <taxon>Deinococcales</taxon>
        <taxon>Deinococcaceae</taxon>
        <taxon>Deinococcus</taxon>
    </lineage>
</organism>